<evidence type="ECO:0000256" key="2">
    <source>
        <dbReference type="ARBA" id="ARBA00009370"/>
    </source>
</evidence>
<reference evidence="11 12" key="1">
    <citation type="submission" date="2018-05" db="EMBL/GenBank/DDBJ databases">
        <title>Reference genomes for bee gut microbiota database.</title>
        <authorList>
            <person name="Ellegaard K.M."/>
        </authorList>
    </citation>
    <scope>NUCLEOTIDE SEQUENCE [LARGE SCALE GENOMIC DNA]</scope>
    <source>
        <strain evidence="11 12">ESL0284</strain>
    </source>
</reference>
<keyword evidence="5 8" id="KW-0645">Protease</keyword>
<dbReference type="GO" id="GO:0016020">
    <property type="term" value="C:membrane"/>
    <property type="evidence" value="ECO:0007669"/>
    <property type="project" value="UniProtKB-SubCell"/>
</dbReference>
<dbReference type="InterPro" id="IPR019757">
    <property type="entry name" value="Pept_S26A_signal_pept_1_Lys-AS"/>
</dbReference>
<dbReference type="InterPro" id="IPR019533">
    <property type="entry name" value="Peptidase_S26"/>
</dbReference>
<feature type="active site" evidence="7">
    <location>
        <position position="59"/>
    </location>
</feature>
<dbReference type="NCBIfam" id="TIGR02227">
    <property type="entry name" value="sigpep_I_bact"/>
    <property type="match status" value="1"/>
</dbReference>
<evidence type="ECO:0000256" key="4">
    <source>
        <dbReference type="ARBA" id="ARBA00019232"/>
    </source>
</evidence>
<evidence type="ECO:0000256" key="3">
    <source>
        <dbReference type="ARBA" id="ARBA00013208"/>
    </source>
</evidence>
<sequence>MENNQDKINKPVKDTGNNEKHVSIWHQIKELIFTIFWGGLIILVIRILLFEPCNIPSGSMIPTLLVGDYIFVSKYSYGYSRYSLPFYHPDLKGRLWYKAPKRGDVAVFRSTKPPYDYYVKRIIGLPGDTVQVKNSVLYVNGKAVERQFRGKYHYKENSSVPVEVDHRFTEFLPANSKIVKHDILQKDFDEYEQSPYLWNGELNVNNTVLYKVPQGHFFAMGDNREHSADSRFTDPNSPDYLGYVPIDHLIGKVQFIFYSYDSQHPVWQFWYWPVEIRWDRLFKAVK</sequence>
<evidence type="ECO:0000256" key="1">
    <source>
        <dbReference type="ARBA" id="ARBA00000677"/>
    </source>
</evidence>
<keyword evidence="6 8" id="KW-0378">Hydrolase</keyword>
<comment type="caution">
    <text evidence="11">The sequence shown here is derived from an EMBL/GenBank/DDBJ whole genome shotgun (WGS) entry which is preliminary data.</text>
</comment>
<proteinExistence type="inferred from homology"/>
<keyword evidence="12" id="KW-1185">Reference proteome</keyword>
<dbReference type="GO" id="GO:0004252">
    <property type="term" value="F:serine-type endopeptidase activity"/>
    <property type="evidence" value="ECO:0007669"/>
    <property type="project" value="InterPro"/>
</dbReference>
<dbReference type="RefSeq" id="WP_110438160.1">
    <property type="nucleotide sequence ID" value="NZ_CP046393.1"/>
</dbReference>
<dbReference type="PANTHER" id="PTHR43390">
    <property type="entry name" value="SIGNAL PEPTIDASE I"/>
    <property type="match status" value="1"/>
</dbReference>
<dbReference type="PRINTS" id="PR00727">
    <property type="entry name" value="LEADERPTASE"/>
</dbReference>
<organism evidence="11 12">
    <name type="scientific">Commensalibacter melissae</name>
    <dbReference type="NCBI Taxonomy" id="2070537"/>
    <lineage>
        <taxon>Bacteria</taxon>
        <taxon>Pseudomonadati</taxon>
        <taxon>Pseudomonadota</taxon>
        <taxon>Alphaproteobacteria</taxon>
        <taxon>Acetobacterales</taxon>
        <taxon>Acetobacteraceae</taxon>
    </lineage>
</organism>
<dbReference type="GO" id="GO:0009003">
    <property type="term" value="F:signal peptidase activity"/>
    <property type="evidence" value="ECO:0007669"/>
    <property type="project" value="UniProtKB-EC"/>
</dbReference>
<dbReference type="InterPro" id="IPR000223">
    <property type="entry name" value="Pept_S26A_signal_pept_1"/>
</dbReference>
<dbReference type="PANTHER" id="PTHR43390:SF1">
    <property type="entry name" value="CHLOROPLAST PROCESSING PEPTIDASE"/>
    <property type="match status" value="1"/>
</dbReference>
<accession>A0A318MYI2</accession>
<dbReference type="SUPFAM" id="SSF51306">
    <property type="entry name" value="LexA/Signal peptidase"/>
    <property type="match status" value="1"/>
</dbReference>
<dbReference type="Pfam" id="PF10502">
    <property type="entry name" value="Peptidase_S26"/>
    <property type="match status" value="1"/>
</dbReference>
<keyword evidence="8" id="KW-0812">Transmembrane</keyword>
<comment type="catalytic activity">
    <reaction evidence="1 8">
        <text>Cleavage of hydrophobic, N-terminal signal or leader sequences from secreted and periplasmic proteins.</text>
        <dbReference type="EC" id="3.4.21.89"/>
    </reaction>
</comment>
<dbReference type="AlphaFoldDB" id="A0A318MYI2"/>
<dbReference type="EC" id="3.4.21.89" evidence="3 8"/>
<evidence type="ECO:0000256" key="8">
    <source>
        <dbReference type="RuleBase" id="RU003993"/>
    </source>
</evidence>
<protein>
    <recommendedName>
        <fullName evidence="4 8">Signal peptidase I</fullName>
        <ecNumber evidence="3 8">3.4.21.89</ecNumber>
    </recommendedName>
</protein>
<dbReference type="OrthoDB" id="9815782at2"/>
<evidence type="ECO:0000256" key="6">
    <source>
        <dbReference type="ARBA" id="ARBA00022801"/>
    </source>
</evidence>
<dbReference type="Proteomes" id="UP000247565">
    <property type="component" value="Unassembled WGS sequence"/>
</dbReference>
<evidence type="ECO:0000256" key="7">
    <source>
        <dbReference type="PIRSR" id="PIRSR600223-1"/>
    </source>
</evidence>
<dbReference type="InterPro" id="IPR019756">
    <property type="entry name" value="Pept_S26A_signal_pept_1_Ser-AS"/>
</dbReference>
<dbReference type="GO" id="GO:0006465">
    <property type="term" value="P:signal peptide processing"/>
    <property type="evidence" value="ECO:0007669"/>
    <property type="project" value="InterPro"/>
</dbReference>
<dbReference type="CDD" id="cd06530">
    <property type="entry name" value="S26_SPase_I"/>
    <property type="match status" value="1"/>
</dbReference>
<evidence type="ECO:0000256" key="5">
    <source>
        <dbReference type="ARBA" id="ARBA00022670"/>
    </source>
</evidence>
<comment type="similarity">
    <text evidence="2 9">Belongs to the peptidase S26 family.</text>
</comment>
<evidence type="ECO:0000256" key="9">
    <source>
        <dbReference type="RuleBase" id="RU362042"/>
    </source>
</evidence>
<dbReference type="PROSITE" id="PS00501">
    <property type="entry name" value="SPASE_I_1"/>
    <property type="match status" value="1"/>
</dbReference>
<gene>
    <name evidence="11" type="primary">lepB</name>
    <name evidence="11" type="ORF">DK869_01115</name>
</gene>
<evidence type="ECO:0000313" key="11">
    <source>
        <dbReference type="EMBL" id="PXZ01641.1"/>
    </source>
</evidence>
<keyword evidence="8" id="KW-1133">Transmembrane helix</keyword>
<dbReference type="Gene3D" id="2.10.109.10">
    <property type="entry name" value="Umud Fragment, subunit A"/>
    <property type="match status" value="1"/>
</dbReference>
<name>A0A318MYI2_9PROT</name>
<feature type="transmembrane region" description="Helical" evidence="8">
    <location>
        <begin position="31"/>
        <end position="50"/>
    </location>
</feature>
<evidence type="ECO:0000313" key="12">
    <source>
        <dbReference type="Proteomes" id="UP000247565"/>
    </source>
</evidence>
<comment type="subcellular location">
    <subcellularLocation>
        <location evidence="9">Membrane</location>
        <topology evidence="9">Single-pass type II membrane protein</topology>
    </subcellularLocation>
</comment>
<feature type="active site" evidence="7">
    <location>
        <position position="120"/>
    </location>
</feature>
<dbReference type="InterPro" id="IPR036286">
    <property type="entry name" value="LexA/Signal_pep-like_sf"/>
</dbReference>
<keyword evidence="8" id="KW-0472">Membrane</keyword>
<dbReference type="PROSITE" id="PS00760">
    <property type="entry name" value="SPASE_I_2"/>
    <property type="match status" value="1"/>
</dbReference>
<feature type="domain" description="Peptidase S26" evidence="10">
    <location>
        <begin position="29"/>
        <end position="258"/>
    </location>
</feature>
<evidence type="ECO:0000259" key="10">
    <source>
        <dbReference type="Pfam" id="PF10502"/>
    </source>
</evidence>
<dbReference type="EMBL" id="QGLT01000001">
    <property type="protein sequence ID" value="PXZ01641.1"/>
    <property type="molecule type" value="Genomic_DNA"/>
</dbReference>